<dbReference type="EMBL" id="LVVT01000001">
    <property type="protein sequence ID" value="TQS84525.1"/>
    <property type="molecule type" value="Genomic_DNA"/>
</dbReference>
<evidence type="ECO:0000256" key="3">
    <source>
        <dbReference type="ARBA" id="ARBA00022630"/>
    </source>
</evidence>
<dbReference type="InterPro" id="IPR005025">
    <property type="entry name" value="FMN_Rdtase-like_dom"/>
</dbReference>
<comment type="cofactor">
    <cofactor evidence="1">
        <name>FMN</name>
        <dbReference type="ChEBI" id="CHEBI:58210"/>
    </cofactor>
</comment>
<dbReference type="Gene3D" id="3.40.50.360">
    <property type="match status" value="1"/>
</dbReference>
<evidence type="ECO:0000256" key="2">
    <source>
        <dbReference type="ARBA" id="ARBA00001966"/>
    </source>
</evidence>
<feature type="domain" description="NADPH-dependent FMN reductase-like" evidence="6">
    <location>
        <begin position="1"/>
        <end position="153"/>
    </location>
</feature>
<comment type="caution">
    <text evidence="7">The sequence shown here is derived from an EMBL/GenBank/DDBJ whole genome shotgun (WGS) entry which is preliminary data.</text>
</comment>
<reference evidence="7" key="1">
    <citation type="submission" date="2016-03" db="EMBL/GenBank/DDBJ databases">
        <authorList>
            <person name="Borrel G."/>
            <person name="Mccann A."/>
            <person name="O'Toole P.W."/>
        </authorList>
    </citation>
    <scope>NUCLEOTIDE SEQUENCE</scope>
    <source>
        <strain evidence="7">183</strain>
    </source>
</reference>
<dbReference type="PANTHER" id="PTHR43278:SF4">
    <property type="entry name" value="NAD(P)H-DEPENDENT FMN-CONTAINING OXIDOREDUCTASE YWQN-RELATED"/>
    <property type="match status" value="1"/>
</dbReference>
<dbReference type="AlphaFoldDB" id="A0A8J8TE40"/>
<dbReference type="InterPro" id="IPR029039">
    <property type="entry name" value="Flavoprotein-like_sf"/>
</dbReference>
<keyword evidence="3" id="KW-0285">Flavoprotein</keyword>
<evidence type="ECO:0000256" key="4">
    <source>
        <dbReference type="ARBA" id="ARBA00022643"/>
    </source>
</evidence>
<protein>
    <submittedName>
        <fullName evidence="7">NADPH-dependent FMN reductase</fullName>
    </submittedName>
</protein>
<evidence type="ECO:0000256" key="1">
    <source>
        <dbReference type="ARBA" id="ARBA00001917"/>
    </source>
</evidence>
<keyword evidence="4" id="KW-0288">FMN</keyword>
<proteinExistence type="inferred from homology"/>
<comment type="cofactor">
    <cofactor evidence="2">
        <name>[4Fe-4S] cluster</name>
        <dbReference type="ChEBI" id="CHEBI:49883"/>
    </cofactor>
</comment>
<dbReference type="GO" id="GO:0016491">
    <property type="term" value="F:oxidoreductase activity"/>
    <property type="evidence" value="ECO:0007669"/>
    <property type="project" value="InterPro"/>
</dbReference>
<evidence type="ECO:0000313" key="8">
    <source>
        <dbReference type="Proteomes" id="UP000752814"/>
    </source>
</evidence>
<gene>
    <name evidence="7" type="ORF">A3207_00325</name>
</gene>
<accession>A0A8J8TE40</accession>
<evidence type="ECO:0000313" key="7">
    <source>
        <dbReference type="EMBL" id="TQS84525.1"/>
    </source>
</evidence>
<evidence type="ECO:0000259" key="6">
    <source>
        <dbReference type="Pfam" id="PF03358"/>
    </source>
</evidence>
<dbReference type="PANTHER" id="PTHR43278">
    <property type="entry name" value="NAD(P)H-DEPENDENT FMN-CONTAINING OXIDOREDUCTASE YWQN-RELATED"/>
    <property type="match status" value="1"/>
</dbReference>
<name>A0A8J8TE40_9ARCH</name>
<dbReference type="SUPFAM" id="SSF52218">
    <property type="entry name" value="Flavoproteins"/>
    <property type="match status" value="1"/>
</dbReference>
<dbReference type="InterPro" id="IPR051796">
    <property type="entry name" value="ISF_SsuE-like"/>
</dbReference>
<organism evidence="7 8">
    <name type="scientific">Candidatus Methanomassiliicoccus intestinalis</name>
    <dbReference type="NCBI Taxonomy" id="1406512"/>
    <lineage>
        <taxon>Archaea</taxon>
        <taxon>Methanobacteriati</taxon>
        <taxon>Thermoplasmatota</taxon>
        <taxon>Thermoplasmata</taxon>
        <taxon>Methanomassiliicoccales</taxon>
        <taxon>Methanomassiliicoccaceae</taxon>
        <taxon>Methanomassiliicoccus</taxon>
    </lineage>
</organism>
<dbReference type="OMA" id="VVSSQYW"/>
<dbReference type="Proteomes" id="UP000752814">
    <property type="component" value="Unassembled WGS sequence"/>
</dbReference>
<sequence>MNVLLINGSPHKEGCTYTALCEVAKELNKAQIDTKIVHIGTKPIAGCIDCKKCMKTGYCVFDNDSVNECVDIMKEADGLVVGSPVYYAGPNGALCSFLDRMFYCKKRFYEYKPAAAVVNCRRGGASASFDRLNKYFTISNMPVVSSQYWNSTHGFIPEETMQDLEGLQTMRTLGRNMAWLINCISYSKEKYPHPISEPQIMTNFIK</sequence>
<comment type="similarity">
    <text evidence="5">Belongs to the SsuE family. Isf subfamily.</text>
</comment>
<dbReference type="RefSeq" id="WP_020448934.1">
    <property type="nucleotide sequence ID" value="NZ_CAYAXV010000011.1"/>
</dbReference>
<evidence type="ECO:0000256" key="5">
    <source>
        <dbReference type="ARBA" id="ARBA00038292"/>
    </source>
</evidence>
<dbReference type="GeneID" id="41323463"/>
<dbReference type="Pfam" id="PF03358">
    <property type="entry name" value="FMN_red"/>
    <property type="match status" value="1"/>
</dbReference>